<dbReference type="RefSeq" id="WP_045099170.1">
    <property type="nucleotide sequence ID" value="NZ_CP020614.1"/>
</dbReference>
<evidence type="ECO:0000313" key="4">
    <source>
        <dbReference type="Proteomes" id="UP000182998"/>
    </source>
</evidence>
<organism evidence="1 3">
    <name type="scientific">Legionella micdadei</name>
    <name type="common">Tatlockia micdadei</name>
    <dbReference type="NCBI Taxonomy" id="451"/>
    <lineage>
        <taxon>Bacteria</taxon>
        <taxon>Pseudomonadati</taxon>
        <taxon>Pseudomonadota</taxon>
        <taxon>Gammaproteobacteria</taxon>
        <taxon>Legionellales</taxon>
        <taxon>Legionellaceae</taxon>
        <taxon>Legionella</taxon>
    </lineage>
</organism>
<dbReference type="AlphaFoldDB" id="A0A098GH63"/>
<dbReference type="SUPFAM" id="SSF81901">
    <property type="entry name" value="HCP-like"/>
    <property type="match status" value="1"/>
</dbReference>
<protein>
    <recommendedName>
        <fullName evidence="5">Sel1 repeat family protein</fullName>
    </recommendedName>
</protein>
<keyword evidence="4" id="KW-1185">Reference proteome</keyword>
<dbReference type="PATRIC" id="fig|451.8.peg.2118"/>
<dbReference type="OrthoDB" id="5652782at2"/>
<reference evidence="1" key="1">
    <citation type="submission" date="2014-09" db="EMBL/GenBank/DDBJ databases">
        <authorList>
            <person name="GOMEZ-VALERO Laura"/>
        </authorList>
    </citation>
    <scope>NUCLEOTIDE SEQUENCE</scope>
    <source>
        <strain evidence="1">ATCC33218</strain>
    </source>
</reference>
<evidence type="ECO:0000313" key="3">
    <source>
        <dbReference type="Proteomes" id="UP000032414"/>
    </source>
</evidence>
<accession>A0A098GH63</accession>
<sequence>MFFKRFKIRKLTKKIKSMQQHRVHNQPKDEVLAKEIAYYHELAGIYHSLIGHKSYPYASEMVRACLRTAAALDDPKAQYEVGKALLDEAKFRSELQKEGLFTSASNEHQAHLLFDEALAYLQSAEKLGHVEARRLHGLCYINGWGVIPDKDKGFELVVQSIDQENSWDKVPQIFASIGLNKPEFFSALMKARNK</sequence>
<gene>
    <name evidence="1" type="ORF">LMI_1516</name>
    <name evidence="2" type="ORF">SAMN02982997_00938</name>
</gene>
<dbReference type="HOGENOM" id="CLU_1400942_0_0_6"/>
<evidence type="ECO:0008006" key="5">
    <source>
        <dbReference type="Google" id="ProtNLM"/>
    </source>
</evidence>
<dbReference type="STRING" id="451.B6N58_07995"/>
<reference evidence="2 4" key="3">
    <citation type="submission" date="2016-10" db="EMBL/GenBank/DDBJ databases">
        <authorList>
            <person name="Varghese N."/>
            <person name="Submissions S."/>
        </authorList>
    </citation>
    <scope>NUCLEOTIDE SEQUENCE [LARGE SCALE GENOMIC DNA]</scope>
    <source>
        <strain evidence="2 4">ATCC 33218</strain>
    </source>
</reference>
<name>A0A098GH63_LEGMI</name>
<dbReference type="InterPro" id="IPR011990">
    <property type="entry name" value="TPR-like_helical_dom_sf"/>
</dbReference>
<reference evidence="3" key="2">
    <citation type="submission" date="2014-09" db="EMBL/GenBank/DDBJ databases">
        <authorList>
            <person name="Gomez-Valero L."/>
        </authorList>
    </citation>
    <scope>NUCLEOTIDE SEQUENCE [LARGE SCALE GENOMIC DNA]</scope>
    <source>
        <strain evidence="3">ATCC33218</strain>
    </source>
</reference>
<dbReference type="Proteomes" id="UP000032414">
    <property type="component" value="Chromosome I"/>
</dbReference>
<dbReference type="EMBL" id="FMVN01000004">
    <property type="protein sequence ID" value="SCY14254.1"/>
    <property type="molecule type" value="Genomic_DNA"/>
</dbReference>
<dbReference type="EMBL" id="LN614830">
    <property type="protein sequence ID" value="CEG60821.1"/>
    <property type="molecule type" value="Genomic_DNA"/>
</dbReference>
<dbReference type="KEGG" id="tmc:LMI_1516"/>
<dbReference type="Gene3D" id="1.25.40.10">
    <property type="entry name" value="Tetratricopeptide repeat domain"/>
    <property type="match status" value="1"/>
</dbReference>
<dbReference type="Proteomes" id="UP000182998">
    <property type="component" value="Unassembled WGS sequence"/>
</dbReference>
<evidence type="ECO:0000313" key="2">
    <source>
        <dbReference type="EMBL" id="SCY14254.1"/>
    </source>
</evidence>
<proteinExistence type="predicted"/>
<evidence type="ECO:0000313" key="1">
    <source>
        <dbReference type="EMBL" id="CEG60821.1"/>
    </source>
</evidence>